<dbReference type="SUPFAM" id="SSF64288">
    <property type="entry name" value="Chorismate lyase-like"/>
    <property type="match status" value="1"/>
</dbReference>
<proteinExistence type="predicted"/>
<evidence type="ECO:0000313" key="6">
    <source>
        <dbReference type="Proteomes" id="UP001179280"/>
    </source>
</evidence>
<keyword evidence="1" id="KW-0805">Transcription regulation</keyword>
<evidence type="ECO:0000259" key="4">
    <source>
        <dbReference type="PROSITE" id="PS50949"/>
    </source>
</evidence>
<dbReference type="Pfam" id="PF00392">
    <property type="entry name" value="GntR"/>
    <property type="match status" value="1"/>
</dbReference>
<feature type="domain" description="HTH gntR-type" evidence="4">
    <location>
        <begin position="8"/>
        <end position="76"/>
    </location>
</feature>
<dbReference type="PANTHER" id="PTHR44846">
    <property type="entry name" value="MANNOSYL-D-GLYCERATE TRANSPORT/METABOLISM SYSTEM REPRESSOR MNGR-RELATED"/>
    <property type="match status" value="1"/>
</dbReference>
<dbReference type="PRINTS" id="PR00035">
    <property type="entry name" value="HTHGNTR"/>
</dbReference>
<evidence type="ECO:0000256" key="2">
    <source>
        <dbReference type="ARBA" id="ARBA00023125"/>
    </source>
</evidence>
<accession>A0ABS2SSE9</accession>
<dbReference type="RefSeq" id="WP_035418542.1">
    <property type="nucleotide sequence ID" value="NZ_JAFBCV010000003.1"/>
</dbReference>
<protein>
    <submittedName>
        <fullName evidence="5">GntR family transcriptional regulator</fullName>
    </submittedName>
</protein>
<dbReference type="InterPro" id="IPR036390">
    <property type="entry name" value="WH_DNA-bd_sf"/>
</dbReference>
<dbReference type="PANTHER" id="PTHR44846:SF1">
    <property type="entry name" value="MANNOSYL-D-GLYCERATE TRANSPORT_METABOLISM SYSTEM REPRESSOR MNGR-RELATED"/>
    <property type="match status" value="1"/>
</dbReference>
<organism evidence="5 6">
    <name type="scientific">Shouchella xiaoxiensis</name>
    <dbReference type="NCBI Taxonomy" id="766895"/>
    <lineage>
        <taxon>Bacteria</taxon>
        <taxon>Bacillati</taxon>
        <taxon>Bacillota</taxon>
        <taxon>Bacilli</taxon>
        <taxon>Bacillales</taxon>
        <taxon>Bacillaceae</taxon>
        <taxon>Shouchella</taxon>
    </lineage>
</organism>
<dbReference type="Proteomes" id="UP001179280">
    <property type="component" value="Unassembled WGS sequence"/>
</dbReference>
<keyword evidence="6" id="KW-1185">Reference proteome</keyword>
<dbReference type="Gene3D" id="3.40.1410.10">
    <property type="entry name" value="Chorismate lyase-like"/>
    <property type="match status" value="1"/>
</dbReference>
<evidence type="ECO:0000256" key="3">
    <source>
        <dbReference type="ARBA" id="ARBA00023163"/>
    </source>
</evidence>
<dbReference type="SMART" id="SM00866">
    <property type="entry name" value="UTRA"/>
    <property type="match status" value="1"/>
</dbReference>
<evidence type="ECO:0000256" key="1">
    <source>
        <dbReference type="ARBA" id="ARBA00023015"/>
    </source>
</evidence>
<dbReference type="SUPFAM" id="SSF46785">
    <property type="entry name" value="Winged helix' DNA-binding domain"/>
    <property type="match status" value="1"/>
</dbReference>
<reference evidence="5" key="1">
    <citation type="submission" date="2021-01" db="EMBL/GenBank/DDBJ databases">
        <title>Genomic Encyclopedia of Type Strains, Phase IV (KMG-IV): sequencing the most valuable type-strain genomes for metagenomic binning, comparative biology and taxonomic classification.</title>
        <authorList>
            <person name="Goeker M."/>
        </authorList>
    </citation>
    <scope>NUCLEOTIDE SEQUENCE</scope>
    <source>
        <strain evidence="5">DSM 21943</strain>
    </source>
</reference>
<dbReference type="EMBL" id="JAFBCV010000003">
    <property type="protein sequence ID" value="MBM7837926.1"/>
    <property type="molecule type" value="Genomic_DNA"/>
</dbReference>
<dbReference type="InterPro" id="IPR000524">
    <property type="entry name" value="Tscrpt_reg_HTH_GntR"/>
</dbReference>
<dbReference type="PROSITE" id="PS50949">
    <property type="entry name" value="HTH_GNTR"/>
    <property type="match status" value="1"/>
</dbReference>
<dbReference type="InterPro" id="IPR028978">
    <property type="entry name" value="Chorismate_lyase_/UTRA_dom_sf"/>
</dbReference>
<comment type="caution">
    <text evidence="5">The sequence shown here is derived from an EMBL/GenBank/DDBJ whole genome shotgun (WGS) entry which is preliminary data.</text>
</comment>
<evidence type="ECO:0000313" key="5">
    <source>
        <dbReference type="EMBL" id="MBM7837926.1"/>
    </source>
</evidence>
<dbReference type="CDD" id="cd07377">
    <property type="entry name" value="WHTH_GntR"/>
    <property type="match status" value="1"/>
</dbReference>
<dbReference type="InterPro" id="IPR011663">
    <property type="entry name" value="UTRA"/>
</dbReference>
<dbReference type="InterPro" id="IPR050679">
    <property type="entry name" value="Bact_HTH_transcr_reg"/>
</dbReference>
<gene>
    <name evidence="5" type="ORF">JOC54_001157</name>
</gene>
<keyword evidence="3" id="KW-0804">Transcription</keyword>
<keyword evidence="2" id="KW-0238">DNA-binding</keyword>
<name>A0ABS2SSE9_9BACI</name>
<sequence>MIDKQSPIPIYFQIEALIDKQIKDGVLRPGEALPSEREFASEYGVSRMTIRQGITNLVQQKKLYREKGKGTFVSWPNIEQPLSKMTSFTEDMKNREMEPGSKLLSFNRVEATGEIASILGISEGTMVFAIKRVRLADHMPIALEQTYITCELAPDLHEGVLHSSLYQYFEQECGYIINDAEQTIKAILATSEDAALLEVEKGSPLLAIRRQARLEDNRVLEAVYSHYRGDRYHFVTKMSR</sequence>
<dbReference type="Pfam" id="PF07702">
    <property type="entry name" value="UTRA"/>
    <property type="match status" value="1"/>
</dbReference>
<dbReference type="SMART" id="SM00345">
    <property type="entry name" value="HTH_GNTR"/>
    <property type="match status" value="1"/>
</dbReference>
<dbReference type="InterPro" id="IPR036388">
    <property type="entry name" value="WH-like_DNA-bd_sf"/>
</dbReference>
<dbReference type="Gene3D" id="1.10.10.10">
    <property type="entry name" value="Winged helix-like DNA-binding domain superfamily/Winged helix DNA-binding domain"/>
    <property type="match status" value="1"/>
</dbReference>